<reference evidence="1" key="1">
    <citation type="submission" date="2019-05" db="EMBL/GenBank/DDBJ databases">
        <title>Annotation for the trematode Paragonimus heterotremus.</title>
        <authorList>
            <person name="Choi Y.-J."/>
        </authorList>
    </citation>
    <scope>NUCLEOTIDE SEQUENCE</scope>
    <source>
        <strain evidence="1">LC</strain>
    </source>
</reference>
<dbReference type="OrthoDB" id="272681at2759"/>
<dbReference type="InterPro" id="IPR040632">
    <property type="entry name" value="Sulfotransfer_4"/>
</dbReference>
<dbReference type="InterPro" id="IPR027417">
    <property type="entry name" value="P-loop_NTPase"/>
</dbReference>
<sequence>MVNSTSGDNMVNAEQPRVGNRGPLLVIGAGFGRTGTKSLKIALEIIYGQPCYHMFELLMHHKDDSRKWIEVDRLVSESKDGKIDPRLFYEIFTGYRCTVDFPSCSYYPQLMQVYPDAKVVLTVRDKHAWLQSVRDTVLSRNDAQRPDWAERLVVSLLNGWHFTSMRRIMLERALGQGIDISNDEALLAGYDHWIDQVKRDVPADRLLVFQVKEGWKPLCEFLNVPVPNQPFPKVNERAELIKFMAVQWKLTRLVRWGVRFLVGLTVAFVLYRLF</sequence>
<gene>
    <name evidence="1" type="ORF">PHET_00921</name>
</gene>
<evidence type="ECO:0000313" key="1">
    <source>
        <dbReference type="EMBL" id="KAF5405541.1"/>
    </source>
</evidence>
<comment type="caution">
    <text evidence="1">The sequence shown here is derived from an EMBL/GenBank/DDBJ whole genome shotgun (WGS) entry which is preliminary data.</text>
</comment>
<proteinExistence type="predicted"/>
<protein>
    <submittedName>
        <fullName evidence="1">NAD dependent epimerase/dehydratase</fullName>
    </submittedName>
</protein>
<dbReference type="Pfam" id="PF17784">
    <property type="entry name" value="Sulfotransfer_4"/>
    <property type="match status" value="1"/>
</dbReference>
<accession>A0A8J4TNV1</accession>
<dbReference type="Proteomes" id="UP000748531">
    <property type="component" value="Unassembled WGS sequence"/>
</dbReference>
<name>A0A8J4TNV1_9TREM</name>
<dbReference type="Gene3D" id="3.40.50.300">
    <property type="entry name" value="P-loop containing nucleotide triphosphate hydrolases"/>
    <property type="match status" value="1"/>
</dbReference>
<dbReference type="EMBL" id="LUCH01000291">
    <property type="protein sequence ID" value="KAF5405541.1"/>
    <property type="molecule type" value="Genomic_DNA"/>
</dbReference>
<dbReference type="PANTHER" id="PTHR36978">
    <property type="entry name" value="P-LOOP CONTAINING NUCLEOTIDE TRIPHOSPHATE HYDROLASE"/>
    <property type="match status" value="1"/>
</dbReference>
<dbReference type="PANTHER" id="PTHR36978:SF4">
    <property type="entry name" value="P-LOOP CONTAINING NUCLEOSIDE TRIPHOSPHATE HYDROLASE PROTEIN"/>
    <property type="match status" value="1"/>
</dbReference>
<organism evidence="1 2">
    <name type="scientific">Paragonimus heterotremus</name>
    <dbReference type="NCBI Taxonomy" id="100268"/>
    <lineage>
        <taxon>Eukaryota</taxon>
        <taxon>Metazoa</taxon>
        <taxon>Spiralia</taxon>
        <taxon>Lophotrochozoa</taxon>
        <taxon>Platyhelminthes</taxon>
        <taxon>Trematoda</taxon>
        <taxon>Digenea</taxon>
        <taxon>Plagiorchiida</taxon>
        <taxon>Troglotremata</taxon>
        <taxon>Troglotrematidae</taxon>
        <taxon>Paragonimus</taxon>
    </lineage>
</organism>
<dbReference type="SUPFAM" id="SSF52540">
    <property type="entry name" value="P-loop containing nucleoside triphosphate hydrolases"/>
    <property type="match status" value="1"/>
</dbReference>
<dbReference type="AlphaFoldDB" id="A0A8J4TNV1"/>
<keyword evidence="2" id="KW-1185">Reference proteome</keyword>
<evidence type="ECO:0000313" key="2">
    <source>
        <dbReference type="Proteomes" id="UP000748531"/>
    </source>
</evidence>